<evidence type="ECO:0000256" key="2">
    <source>
        <dbReference type="ARBA" id="ARBA00022598"/>
    </source>
</evidence>
<sequence>MNYLEMLQAVPARQTALIEDSRQYTYGEMVMDVRRCSDGLLSHHRTAAQRAPGQPSAAAAAVSYQEGLPSLAWIKSPSVYTQLICFLSCAQIGLIPVILSPDIIHPPRIPSDLSVPDKDCMGVLTSGTTGTPKLLFRTFESWHGYFPVQNSIFGVDGDTRMFVHGSLAFTGNLNMYLALLSQGATLITCPAVHPPGWNRSISLNQANAIYLIPSKLRLLSRTAPGPADHVKTILTGSQSMDLKDMHGLKQAFPQSRCILYYGASELSYVSYLCGHEMTGNPACVGRPFPGVHITVKDGEIMADTPCCALGVQTPASAGDIGYLDSQGFLYLLGRRDNVYNIHGRKIPGALVEHALTDLEEINEAAVALEHGSLTAYVVLNPAFHSPDSQTPSTDLSRRLMRRLEENLEYYQLPRRIRFLKEIPKNSSGKPILSLLSAAE</sequence>
<reference evidence="6 7" key="1">
    <citation type="journal article" date="2020" name="Cell Host Microbe">
        <title>Functional and Genomic Variation between Human-Derived Isolates of Lachnospiraceae Reveals Inter- and Intra-Species Diversity.</title>
        <authorList>
            <person name="Sorbara M.T."/>
            <person name="Littmann E.R."/>
            <person name="Fontana E."/>
            <person name="Moody T.U."/>
            <person name="Kohout C.E."/>
            <person name="Gjonbalaj M."/>
            <person name="Eaton V."/>
            <person name="Seok R."/>
            <person name="Leiner I.M."/>
            <person name="Pamer E.G."/>
        </authorList>
    </citation>
    <scope>NUCLEOTIDE SEQUENCE [LARGE SCALE GENOMIC DNA]</scope>
    <source>
        <strain evidence="6 7">MSK.1.17</strain>
    </source>
</reference>
<comment type="similarity">
    <text evidence="1">Belongs to the ATP-dependent AMP-binding enzyme family.</text>
</comment>
<keyword evidence="2 6" id="KW-0436">Ligase</keyword>
<dbReference type="Gene3D" id="3.30.300.30">
    <property type="match status" value="1"/>
</dbReference>
<feature type="domain" description="AMP-binding enzyme C-terminal" evidence="4">
    <location>
        <begin position="351"/>
        <end position="429"/>
    </location>
</feature>
<name>A0AAW5BZB7_9FIRM</name>
<dbReference type="SUPFAM" id="SSF56801">
    <property type="entry name" value="Acetyl-CoA synthetase-like"/>
    <property type="match status" value="1"/>
</dbReference>
<evidence type="ECO:0000256" key="1">
    <source>
        <dbReference type="ARBA" id="ARBA00006432"/>
    </source>
</evidence>
<dbReference type="PANTHER" id="PTHR43201:SF5">
    <property type="entry name" value="MEDIUM-CHAIN ACYL-COA LIGASE ACSF2, MITOCHONDRIAL"/>
    <property type="match status" value="1"/>
</dbReference>
<proteinExistence type="inferred from homology"/>
<comment type="caution">
    <text evidence="5">The sequence shown here is derived from an EMBL/GenBank/DDBJ whole genome shotgun (WGS) entry which is preliminary data.</text>
</comment>
<dbReference type="Pfam" id="PF13193">
    <property type="entry name" value="AMP-binding_C"/>
    <property type="match status" value="1"/>
</dbReference>
<organism evidence="5 8">
    <name type="scientific">Enterocloster aldenensis</name>
    <dbReference type="NCBI Taxonomy" id="358742"/>
    <lineage>
        <taxon>Bacteria</taxon>
        <taxon>Bacillati</taxon>
        <taxon>Bacillota</taxon>
        <taxon>Clostridia</taxon>
        <taxon>Lachnospirales</taxon>
        <taxon>Lachnospiraceae</taxon>
        <taxon>Enterocloster</taxon>
    </lineage>
</organism>
<dbReference type="EMBL" id="JAAITT010000043">
    <property type="protein sequence ID" value="NSJ51553.1"/>
    <property type="molecule type" value="Genomic_DNA"/>
</dbReference>
<dbReference type="Gene3D" id="3.40.50.12780">
    <property type="entry name" value="N-terminal domain of ligase-like"/>
    <property type="match status" value="1"/>
</dbReference>
<protein>
    <submittedName>
        <fullName evidence="5">AMP-binding protein</fullName>
    </submittedName>
    <submittedName>
        <fullName evidence="6">Long-chain fatty acid--CoA ligase</fullName>
    </submittedName>
</protein>
<dbReference type="InterPro" id="IPR000873">
    <property type="entry name" value="AMP-dep_synth/lig_dom"/>
</dbReference>
<dbReference type="Proteomes" id="UP000669239">
    <property type="component" value="Unassembled WGS sequence"/>
</dbReference>
<dbReference type="GO" id="GO:0006631">
    <property type="term" value="P:fatty acid metabolic process"/>
    <property type="evidence" value="ECO:0007669"/>
    <property type="project" value="TreeGrafter"/>
</dbReference>
<dbReference type="GO" id="GO:0031956">
    <property type="term" value="F:medium-chain fatty acid-CoA ligase activity"/>
    <property type="evidence" value="ECO:0007669"/>
    <property type="project" value="TreeGrafter"/>
</dbReference>
<reference evidence="6" key="2">
    <citation type="submission" date="2020-02" db="EMBL/GenBank/DDBJ databases">
        <authorList>
            <person name="Littmann E."/>
            <person name="Sorbara M."/>
        </authorList>
    </citation>
    <scope>NUCLEOTIDE SEQUENCE</scope>
    <source>
        <strain evidence="6">MSK.1.17</strain>
    </source>
</reference>
<dbReference type="PANTHER" id="PTHR43201">
    <property type="entry name" value="ACYL-COA SYNTHETASE"/>
    <property type="match status" value="1"/>
</dbReference>
<dbReference type="EMBL" id="JAKNGE010000066">
    <property type="protein sequence ID" value="MCG4749436.1"/>
    <property type="molecule type" value="Genomic_DNA"/>
</dbReference>
<evidence type="ECO:0000313" key="6">
    <source>
        <dbReference type="EMBL" id="NSJ51553.1"/>
    </source>
</evidence>
<evidence type="ECO:0000313" key="5">
    <source>
        <dbReference type="EMBL" id="MCG4749436.1"/>
    </source>
</evidence>
<evidence type="ECO:0000313" key="8">
    <source>
        <dbReference type="Proteomes" id="UP001299608"/>
    </source>
</evidence>
<dbReference type="InterPro" id="IPR025110">
    <property type="entry name" value="AMP-bd_C"/>
</dbReference>
<evidence type="ECO:0000259" key="3">
    <source>
        <dbReference type="Pfam" id="PF00501"/>
    </source>
</evidence>
<dbReference type="AlphaFoldDB" id="A0AAW5BZB7"/>
<dbReference type="InterPro" id="IPR042099">
    <property type="entry name" value="ANL_N_sf"/>
</dbReference>
<evidence type="ECO:0000313" key="7">
    <source>
        <dbReference type="Proteomes" id="UP000669239"/>
    </source>
</evidence>
<dbReference type="Proteomes" id="UP001299608">
    <property type="component" value="Unassembled WGS sequence"/>
</dbReference>
<keyword evidence="7" id="KW-1185">Reference proteome</keyword>
<dbReference type="GeneID" id="97203688"/>
<accession>A0AAW5BZB7</accession>
<reference evidence="5" key="3">
    <citation type="submission" date="2022-01" db="EMBL/GenBank/DDBJ databases">
        <title>Collection of gut derived symbiotic bacterial strains cultured from healthy donors.</title>
        <authorList>
            <person name="Lin H."/>
            <person name="Kohout C."/>
            <person name="Waligurski E."/>
            <person name="Pamer E.G."/>
        </authorList>
    </citation>
    <scope>NUCLEOTIDE SEQUENCE</scope>
    <source>
        <strain evidence="5">DFI.6.55</strain>
    </source>
</reference>
<dbReference type="InterPro" id="IPR045851">
    <property type="entry name" value="AMP-bd_C_sf"/>
</dbReference>
<feature type="domain" description="AMP-dependent synthetase/ligase" evidence="3">
    <location>
        <begin position="123"/>
        <end position="299"/>
    </location>
</feature>
<evidence type="ECO:0000259" key="4">
    <source>
        <dbReference type="Pfam" id="PF13193"/>
    </source>
</evidence>
<gene>
    <name evidence="6" type="ORF">G5B36_23000</name>
    <name evidence="5" type="ORF">L0N08_28940</name>
</gene>
<dbReference type="RefSeq" id="WP_165642888.1">
    <property type="nucleotide sequence ID" value="NZ_BAABZL010000001.1"/>
</dbReference>
<dbReference type="Pfam" id="PF00501">
    <property type="entry name" value="AMP-binding"/>
    <property type="match status" value="1"/>
</dbReference>